<feature type="compositionally biased region" description="Basic and acidic residues" evidence="6">
    <location>
        <begin position="89"/>
        <end position="103"/>
    </location>
</feature>
<sequence length="540" mass="58358">MAEVVGIDMHQFVFELVTAFRQQLPDFEIDDGFDPFGNLVAIGFEGLSCPAFQLSVQFGFHVVGTGELHQVADAGALGRGQRVGGNRTGDGKGQQHEEQSPGDVHRRFLSCQSLAPKSTGNFGIRLSLRVNLLCCRHRFGARRSAATSAPETARRRASPPVPPPSVHKTAGGSGLQLSAGCGISAGRSCGSLFTVYPIQRIVHAAPSTIGCRRRYRLSADSRMESVMISSPPRGSHPFSLTACLLLVLAPLFWAGNVVLARGVADQIPPVTMAFLRWSGAFLFLIPFTWKHVRRDWLSLRAGWRHLLPASLFGIASFNTLLYTATQTTTAINCALMQTVMPAAIILCCFLLYGERISLLQGCGVLLCSAGAGWIVLHGELARLAGLQLLRGDLLMLIAVFCYALYSALLRKRPEVHPLSYLTVTIGLGTLLLVPLFCWEIGRVAAPAVSPTVVGSILYIALFPSIAAYLCWNRGIDLLGPNRAGLFINLIPVFAAGMAMLFLGERLRSYHLVGLLLVAVGMVLFQVQAHRQSPSAGRSSR</sequence>
<feature type="transmembrane region" description="Helical" evidence="7">
    <location>
        <begin position="420"/>
        <end position="441"/>
    </location>
</feature>
<comment type="similarity">
    <text evidence="2">Belongs to the EamA transporter family.</text>
</comment>
<evidence type="ECO:0000313" key="10">
    <source>
        <dbReference type="Proteomes" id="UP000193136"/>
    </source>
</evidence>
<reference evidence="9 10" key="1">
    <citation type="submission" date="2017-03" db="EMBL/GenBank/DDBJ databases">
        <title>Genome sequence of Geothermobacter sp. EPR-M, Deep-Sea Iron Reducer.</title>
        <authorList>
            <person name="Tully B."/>
            <person name="Savalia P."/>
            <person name="Abuyen K."/>
            <person name="Baughan C."/>
            <person name="Romero E."/>
            <person name="Ronkowski C."/>
            <person name="Torres B."/>
            <person name="Tremblay J."/>
            <person name="Trujillo A."/>
            <person name="Tyler M."/>
            <person name="Perez-Rodriguez I."/>
            <person name="Amend J."/>
        </authorList>
    </citation>
    <scope>NUCLEOTIDE SEQUENCE [LARGE SCALE GENOMIC DNA]</scope>
    <source>
        <strain evidence="9 10">EPR-M</strain>
    </source>
</reference>
<dbReference type="EMBL" id="NAAD01000009">
    <property type="protein sequence ID" value="ORJ60245.1"/>
    <property type="molecule type" value="Genomic_DNA"/>
</dbReference>
<evidence type="ECO:0000256" key="2">
    <source>
        <dbReference type="ARBA" id="ARBA00007362"/>
    </source>
</evidence>
<keyword evidence="3 7" id="KW-0812">Transmembrane</keyword>
<feature type="compositionally biased region" description="Gly residues" evidence="6">
    <location>
        <begin position="77"/>
        <end position="88"/>
    </location>
</feature>
<evidence type="ECO:0000313" key="9">
    <source>
        <dbReference type="EMBL" id="ORJ60245.1"/>
    </source>
</evidence>
<name>A0A1X0Y507_9BACT</name>
<feature type="transmembrane region" description="Helical" evidence="7">
    <location>
        <begin position="329"/>
        <end position="351"/>
    </location>
</feature>
<dbReference type="GO" id="GO:0016020">
    <property type="term" value="C:membrane"/>
    <property type="evidence" value="ECO:0007669"/>
    <property type="project" value="UniProtKB-SubCell"/>
</dbReference>
<keyword evidence="4 7" id="KW-1133">Transmembrane helix</keyword>
<comment type="caution">
    <text evidence="9">The sequence shown here is derived from an EMBL/GenBank/DDBJ whole genome shotgun (WGS) entry which is preliminary data.</text>
</comment>
<feature type="transmembrane region" description="Helical" evidence="7">
    <location>
        <begin position="508"/>
        <end position="528"/>
    </location>
</feature>
<feature type="domain" description="EamA" evidence="8">
    <location>
        <begin position="390"/>
        <end position="523"/>
    </location>
</feature>
<keyword evidence="5 7" id="KW-0472">Membrane</keyword>
<evidence type="ECO:0000256" key="3">
    <source>
        <dbReference type="ARBA" id="ARBA00022692"/>
    </source>
</evidence>
<dbReference type="PANTHER" id="PTHR32322">
    <property type="entry name" value="INNER MEMBRANE TRANSPORTER"/>
    <property type="match status" value="1"/>
</dbReference>
<dbReference type="AlphaFoldDB" id="A0A1X0Y507"/>
<dbReference type="OrthoDB" id="5186724at2"/>
<feature type="domain" description="EamA" evidence="8">
    <location>
        <begin position="241"/>
        <end position="375"/>
    </location>
</feature>
<evidence type="ECO:0000256" key="6">
    <source>
        <dbReference type="SAM" id="MobiDB-lite"/>
    </source>
</evidence>
<dbReference type="Proteomes" id="UP000193136">
    <property type="component" value="Unassembled WGS sequence"/>
</dbReference>
<evidence type="ECO:0000259" key="8">
    <source>
        <dbReference type="Pfam" id="PF00892"/>
    </source>
</evidence>
<feature type="transmembrane region" description="Helical" evidence="7">
    <location>
        <begin position="388"/>
        <end position="408"/>
    </location>
</feature>
<protein>
    <recommendedName>
        <fullName evidence="8">EamA domain-containing protein</fullName>
    </recommendedName>
</protein>
<dbReference type="Pfam" id="PF00892">
    <property type="entry name" value="EamA"/>
    <property type="match status" value="2"/>
</dbReference>
<feature type="transmembrane region" description="Helical" evidence="7">
    <location>
        <begin position="267"/>
        <end position="289"/>
    </location>
</feature>
<accession>A0A1X0Y507</accession>
<dbReference type="InterPro" id="IPR050638">
    <property type="entry name" value="AA-Vitamin_Transporters"/>
</dbReference>
<feature type="transmembrane region" description="Helical" evidence="7">
    <location>
        <begin position="447"/>
        <end position="471"/>
    </location>
</feature>
<evidence type="ECO:0000256" key="1">
    <source>
        <dbReference type="ARBA" id="ARBA00004141"/>
    </source>
</evidence>
<dbReference type="InterPro" id="IPR000620">
    <property type="entry name" value="EamA_dom"/>
</dbReference>
<comment type="subcellular location">
    <subcellularLocation>
        <location evidence="1">Membrane</location>
        <topology evidence="1">Multi-pass membrane protein</topology>
    </subcellularLocation>
</comment>
<keyword evidence="10" id="KW-1185">Reference proteome</keyword>
<gene>
    <name evidence="9" type="ORF">B5V00_08305</name>
</gene>
<evidence type="ECO:0000256" key="5">
    <source>
        <dbReference type="ARBA" id="ARBA00023136"/>
    </source>
</evidence>
<feature type="transmembrane region" description="Helical" evidence="7">
    <location>
        <begin position="483"/>
        <end position="502"/>
    </location>
</feature>
<feature type="transmembrane region" description="Helical" evidence="7">
    <location>
        <begin position="358"/>
        <end position="376"/>
    </location>
</feature>
<feature type="region of interest" description="Disordered" evidence="6">
    <location>
        <begin position="145"/>
        <end position="171"/>
    </location>
</feature>
<feature type="transmembrane region" description="Helical" evidence="7">
    <location>
        <begin position="301"/>
        <end position="323"/>
    </location>
</feature>
<dbReference type="SUPFAM" id="SSF103481">
    <property type="entry name" value="Multidrug resistance efflux transporter EmrE"/>
    <property type="match status" value="2"/>
</dbReference>
<proteinExistence type="inferred from homology"/>
<feature type="transmembrane region" description="Helical" evidence="7">
    <location>
        <begin position="237"/>
        <end position="255"/>
    </location>
</feature>
<dbReference type="STRING" id="1969733.B5V00_08305"/>
<feature type="region of interest" description="Disordered" evidence="6">
    <location>
        <begin position="76"/>
        <end position="103"/>
    </location>
</feature>
<evidence type="ECO:0000256" key="4">
    <source>
        <dbReference type="ARBA" id="ARBA00022989"/>
    </source>
</evidence>
<evidence type="ECO:0000256" key="7">
    <source>
        <dbReference type="SAM" id="Phobius"/>
    </source>
</evidence>
<dbReference type="InterPro" id="IPR037185">
    <property type="entry name" value="EmrE-like"/>
</dbReference>
<organism evidence="9 10">
    <name type="scientific">Geothermobacter hydrogeniphilus</name>
    <dbReference type="NCBI Taxonomy" id="1969733"/>
    <lineage>
        <taxon>Bacteria</taxon>
        <taxon>Pseudomonadati</taxon>
        <taxon>Thermodesulfobacteriota</taxon>
        <taxon>Desulfuromonadia</taxon>
        <taxon>Desulfuromonadales</taxon>
        <taxon>Geothermobacteraceae</taxon>
        <taxon>Geothermobacter</taxon>
    </lineage>
</organism>
<dbReference type="PANTHER" id="PTHR32322:SF2">
    <property type="entry name" value="EAMA DOMAIN-CONTAINING PROTEIN"/>
    <property type="match status" value="1"/>
</dbReference>